<dbReference type="SUPFAM" id="SSF56601">
    <property type="entry name" value="beta-lactamase/transpeptidase-like"/>
    <property type="match status" value="1"/>
</dbReference>
<name>A0A166AK96_EXIGL</name>
<sequence>MAFKLAQLLVIACAALSLSEHAVLAIPKRSASPPRRKRDSSTPTCFAPAAKLPPPKAADVKSAIAAADEYLFELSQAPDVDSVVAAVVTPDGSIYEGTYGLLRANETDPASQGKVDRDSVYRIASVTKVFTSWEAYILRDRGVLGWDDKVKKYLPTFKLETTIRQLATHNSGIGSDLPAGNMSNWPHGLEGSGSPPDNGLPFPTEDATINAINSMPLVVPPYSVPIYSNTAYGILGLVNAAADGATTGYAALAKRDIFTPLDMTSSSFTTNPALKSKTVVASVASYEVDYDFLNAMNGAGGQMSSLADLVKSQQILLDPSRKGSNISPYTVREWMRPLYSFADDFYEVGHVWEIVKRKDSFGRTYRIYEKNGALGGFHTVYALNPDSGYGVIALTSGSHFDAHNIAWDLFDILQPSVDAYRAATLKNTYSGTYLTADKSNKVFISVRNGNLYADQFLLEDEDVLAAFQGPKTSPVALWPVAEDGLTFRLSFGIPGFTPPNYGCILDTIGFDPGYSRGKAIGLVQFAVEGGKKVLYVPSIGAKLSWVSSGFPECEGY</sequence>
<dbReference type="Proteomes" id="UP000077266">
    <property type="component" value="Unassembled WGS sequence"/>
</dbReference>
<dbReference type="InterPro" id="IPR001466">
    <property type="entry name" value="Beta-lactam-related"/>
</dbReference>
<dbReference type="InterPro" id="IPR051478">
    <property type="entry name" value="Beta-lactamase-like_AB/R"/>
</dbReference>
<dbReference type="STRING" id="1314781.A0A166AK96"/>
<dbReference type="PANTHER" id="PTHR22935:SF95">
    <property type="entry name" value="BETA-LACTAMASE-LIKE 1-RELATED"/>
    <property type="match status" value="1"/>
</dbReference>
<dbReference type="PANTHER" id="PTHR22935">
    <property type="entry name" value="PENICILLIN-BINDING PROTEIN"/>
    <property type="match status" value="1"/>
</dbReference>
<organism evidence="5 6">
    <name type="scientific">Exidia glandulosa HHB12029</name>
    <dbReference type="NCBI Taxonomy" id="1314781"/>
    <lineage>
        <taxon>Eukaryota</taxon>
        <taxon>Fungi</taxon>
        <taxon>Dikarya</taxon>
        <taxon>Basidiomycota</taxon>
        <taxon>Agaricomycotina</taxon>
        <taxon>Agaricomycetes</taxon>
        <taxon>Auriculariales</taxon>
        <taxon>Exidiaceae</taxon>
        <taxon>Exidia</taxon>
    </lineage>
</organism>
<evidence type="ECO:0000313" key="5">
    <source>
        <dbReference type="EMBL" id="KZV92729.1"/>
    </source>
</evidence>
<dbReference type="InterPro" id="IPR012338">
    <property type="entry name" value="Beta-lactam/transpept-like"/>
</dbReference>
<dbReference type="EMBL" id="KV426003">
    <property type="protein sequence ID" value="KZV92729.1"/>
    <property type="molecule type" value="Genomic_DNA"/>
</dbReference>
<reference evidence="5 6" key="1">
    <citation type="journal article" date="2016" name="Mol. Biol. Evol.">
        <title>Comparative Genomics of Early-Diverging Mushroom-Forming Fungi Provides Insights into the Origins of Lignocellulose Decay Capabilities.</title>
        <authorList>
            <person name="Nagy L.G."/>
            <person name="Riley R."/>
            <person name="Tritt A."/>
            <person name="Adam C."/>
            <person name="Daum C."/>
            <person name="Floudas D."/>
            <person name="Sun H."/>
            <person name="Yadav J.S."/>
            <person name="Pangilinan J."/>
            <person name="Larsson K.H."/>
            <person name="Matsuura K."/>
            <person name="Barry K."/>
            <person name="Labutti K."/>
            <person name="Kuo R."/>
            <person name="Ohm R.A."/>
            <person name="Bhattacharya S.S."/>
            <person name="Shirouzu T."/>
            <person name="Yoshinaga Y."/>
            <person name="Martin F.M."/>
            <person name="Grigoriev I.V."/>
            <person name="Hibbett D.S."/>
        </authorList>
    </citation>
    <scope>NUCLEOTIDE SEQUENCE [LARGE SCALE GENOMIC DNA]</scope>
    <source>
        <strain evidence="5 6">HHB12029</strain>
    </source>
</reference>
<feature type="region of interest" description="Disordered" evidence="2">
    <location>
        <begin position="28"/>
        <end position="50"/>
    </location>
</feature>
<comment type="similarity">
    <text evidence="1">Belongs to the beta-lactamase family.</text>
</comment>
<dbReference type="OrthoDB" id="428260at2759"/>
<dbReference type="Pfam" id="PF00144">
    <property type="entry name" value="Beta-lactamase"/>
    <property type="match status" value="1"/>
</dbReference>
<feature type="chain" id="PRO_5007870660" evidence="3">
    <location>
        <begin position="26"/>
        <end position="556"/>
    </location>
</feature>
<evidence type="ECO:0000256" key="3">
    <source>
        <dbReference type="SAM" id="SignalP"/>
    </source>
</evidence>
<evidence type="ECO:0000256" key="1">
    <source>
        <dbReference type="ARBA" id="ARBA00038473"/>
    </source>
</evidence>
<dbReference type="Gene3D" id="3.40.710.10">
    <property type="entry name" value="DD-peptidase/beta-lactamase superfamily"/>
    <property type="match status" value="1"/>
</dbReference>
<keyword evidence="6" id="KW-1185">Reference proteome</keyword>
<protein>
    <submittedName>
        <fullName evidence="5">Beta-lactamase/transpeptidase-like protein</fullName>
    </submittedName>
</protein>
<evidence type="ECO:0000256" key="2">
    <source>
        <dbReference type="SAM" id="MobiDB-lite"/>
    </source>
</evidence>
<evidence type="ECO:0000259" key="4">
    <source>
        <dbReference type="Pfam" id="PF00144"/>
    </source>
</evidence>
<proteinExistence type="inferred from homology"/>
<dbReference type="AlphaFoldDB" id="A0A166AK96"/>
<accession>A0A166AK96</accession>
<feature type="signal peptide" evidence="3">
    <location>
        <begin position="1"/>
        <end position="25"/>
    </location>
</feature>
<dbReference type="InParanoid" id="A0A166AK96"/>
<evidence type="ECO:0000313" key="6">
    <source>
        <dbReference type="Proteomes" id="UP000077266"/>
    </source>
</evidence>
<feature type="domain" description="Beta-lactamase-related" evidence="4">
    <location>
        <begin position="77"/>
        <end position="402"/>
    </location>
</feature>
<keyword evidence="3" id="KW-0732">Signal</keyword>
<gene>
    <name evidence="5" type="ORF">EXIGLDRAFT_718084</name>
</gene>